<proteinExistence type="predicted"/>
<sequence length="249" mass="28392">MPPWSIKTLRSRFSPKGSPKSSLCRAITPQSIKTTHRCREDGYCETVITIAERRHLCCQYEKQNEVSGFDSDSVYSVQTDIETRNSQMVNWSSAHRRVRAPSLESFNAWNDMQEIKIGLDVSRDGLPRNGEGVSSWRNVERPGLHNLETEESEISADNQYFPPSLKIQHRVPSDEGTPPIGPHRIPVPRIGRPPARRRRNNYEGEATLTPQVRQLVPKQTVKHKLSSAFDEPPRKKAFKRISIIGGNWI</sequence>
<protein>
    <submittedName>
        <fullName evidence="2">Uncharacterized protein</fullName>
    </submittedName>
</protein>
<feature type="region of interest" description="Disordered" evidence="1">
    <location>
        <begin position="172"/>
        <end position="198"/>
    </location>
</feature>
<reference evidence="2 3" key="1">
    <citation type="journal article" date="2021" name="Nat. Commun.">
        <title>Genetic determinants of endophytism in the Arabidopsis root mycobiome.</title>
        <authorList>
            <person name="Mesny F."/>
            <person name="Miyauchi S."/>
            <person name="Thiergart T."/>
            <person name="Pickel B."/>
            <person name="Atanasova L."/>
            <person name="Karlsson M."/>
            <person name="Huettel B."/>
            <person name="Barry K.W."/>
            <person name="Haridas S."/>
            <person name="Chen C."/>
            <person name="Bauer D."/>
            <person name="Andreopoulos W."/>
            <person name="Pangilinan J."/>
            <person name="LaButti K."/>
            <person name="Riley R."/>
            <person name="Lipzen A."/>
            <person name="Clum A."/>
            <person name="Drula E."/>
            <person name="Henrissat B."/>
            <person name="Kohler A."/>
            <person name="Grigoriev I.V."/>
            <person name="Martin F.M."/>
            <person name="Hacquard S."/>
        </authorList>
    </citation>
    <scope>NUCLEOTIDE SEQUENCE [LARGE SCALE GENOMIC DNA]</scope>
    <source>
        <strain evidence="2 3">MPI-SDFR-AT-0080</strain>
    </source>
</reference>
<keyword evidence="3" id="KW-1185">Reference proteome</keyword>
<evidence type="ECO:0000313" key="2">
    <source>
        <dbReference type="EMBL" id="KAH7016647.1"/>
    </source>
</evidence>
<gene>
    <name evidence="2" type="ORF">B0J12DRAFT_705664</name>
</gene>
<feature type="compositionally biased region" description="Low complexity" evidence="1">
    <location>
        <begin position="182"/>
        <end position="193"/>
    </location>
</feature>
<evidence type="ECO:0000256" key="1">
    <source>
        <dbReference type="SAM" id="MobiDB-lite"/>
    </source>
</evidence>
<comment type="caution">
    <text evidence="2">The sequence shown here is derived from an EMBL/GenBank/DDBJ whole genome shotgun (WGS) entry which is preliminary data.</text>
</comment>
<dbReference type="EMBL" id="JAGTJR010000074">
    <property type="protein sequence ID" value="KAH7016647.1"/>
    <property type="molecule type" value="Genomic_DNA"/>
</dbReference>
<evidence type="ECO:0000313" key="3">
    <source>
        <dbReference type="Proteomes" id="UP000774617"/>
    </source>
</evidence>
<dbReference type="Proteomes" id="UP000774617">
    <property type="component" value="Unassembled WGS sequence"/>
</dbReference>
<name>A0ABQ8FRH7_9PEZI</name>
<accession>A0ABQ8FRH7</accession>
<organism evidence="2 3">
    <name type="scientific">Macrophomina phaseolina</name>
    <dbReference type="NCBI Taxonomy" id="35725"/>
    <lineage>
        <taxon>Eukaryota</taxon>
        <taxon>Fungi</taxon>
        <taxon>Dikarya</taxon>
        <taxon>Ascomycota</taxon>
        <taxon>Pezizomycotina</taxon>
        <taxon>Dothideomycetes</taxon>
        <taxon>Dothideomycetes incertae sedis</taxon>
        <taxon>Botryosphaeriales</taxon>
        <taxon>Botryosphaeriaceae</taxon>
        <taxon>Macrophomina</taxon>
    </lineage>
</organism>